<protein>
    <submittedName>
        <fullName evidence="1">Uncharacterized protein</fullName>
    </submittedName>
</protein>
<accession>A0A0F9L9W1</accession>
<name>A0A0F9L9W1_9ZZZZ</name>
<dbReference type="AlphaFoldDB" id="A0A0F9L9W1"/>
<proteinExistence type="predicted"/>
<comment type="caution">
    <text evidence="1">The sequence shown here is derived from an EMBL/GenBank/DDBJ whole genome shotgun (WGS) entry which is preliminary data.</text>
</comment>
<sequence length="164" mass="19493">MHLVLTYFHGIQGPSVLLSYPDEKLEGDLINKLKKFFDLDIDETFFEIILITKKKKIVNFHFKLDSEWARGKKEFAMLSLIMKKEYESELVYAFLVDTSYKILKTENVYKAFYKDDEFHDNDIEIDANYEQIKKILFTSLNSLIERIEDKIKGINKKEPFPFSK</sequence>
<dbReference type="EMBL" id="LAZR01006502">
    <property type="protein sequence ID" value="KKM91674.1"/>
    <property type="molecule type" value="Genomic_DNA"/>
</dbReference>
<gene>
    <name evidence="1" type="ORF">LCGC14_1226190</name>
</gene>
<reference evidence="1" key="1">
    <citation type="journal article" date="2015" name="Nature">
        <title>Complex archaea that bridge the gap between prokaryotes and eukaryotes.</title>
        <authorList>
            <person name="Spang A."/>
            <person name="Saw J.H."/>
            <person name="Jorgensen S.L."/>
            <person name="Zaremba-Niedzwiedzka K."/>
            <person name="Martijn J."/>
            <person name="Lind A.E."/>
            <person name="van Eijk R."/>
            <person name="Schleper C."/>
            <person name="Guy L."/>
            <person name="Ettema T.J."/>
        </authorList>
    </citation>
    <scope>NUCLEOTIDE SEQUENCE</scope>
</reference>
<organism evidence="1">
    <name type="scientific">marine sediment metagenome</name>
    <dbReference type="NCBI Taxonomy" id="412755"/>
    <lineage>
        <taxon>unclassified sequences</taxon>
        <taxon>metagenomes</taxon>
        <taxon>ecological metagenomes</taxon>
    </lineage>
</organism>
<evidence type="ECO:0000313" key="1">
    <source>
        <dbReference type="EMBL" id="KKM91674.1"/>
    </source>
</evidence>